<dbReference type="Pfam" id="PF03466">
    <property type="entry name" value="LysR_substrate"/>
    <property type="match status" value="1"/>
</dbReference>
<dbReference type="Proteomes" id="UP000494216">
    <property type="component" value="Unassembled WGS sequence"/>
</dbReference>
<dbReference type="FunFam" id="1.10.10.10:FF:000001">
    <property type="entry name" value="LysR family transcriptional regulator"/>
    <property type="match status" value="1"/>
</dbReference>
<keyword evidence="7" id="KW-1185">Reference proteome</keyword>
<reference evidence="6 7" key="1">
    <citation type="submission" date="2020-02" db="EMBL/GenBank/DDBJ databases">
        <authorList>
            <person name="Hogendoorn C."/>
        </authorList>
    </citation>
    <scope>NUCLEOTIDE SEQUENCE [LARGE SCALE GENOMIC DNA]</scope>
    <source>
        <strain evidence="6">METHB21</strain>
    </source>
</reference>
<dbReference type="Pfam" id="PF00126">
    <property type="entry name" value="HTH_1"/>
    <property type="match status" value="1"/>
</dbReference>
<evidence type="ECO:0000256" key="3">
    <source>
        <dbReference type="ARBA" id="ARBA00023125"/>
    </source>
</evidence>
<feature type="domain" description="HTH lysR-type" evidence="5">
    <location>
        <begin position="3"/>
        <end position="60"/>
    </location>
</feature>
<dbReference type="SUPFAM" id="SSF53850">
    <property type="entry name" value="Periplasmic binding protein-like II"/>
    <property type="match status" value="1"/>
</dbReference>
<dbReference type="RefSeq" id="WP_174625274.1">
    <property type="nucleotide sequence ID" value="NZ_CADCXN010000048.1"/>
</dbReference>
<dbReference type="PANTHER" id="PTHR30126">
    <property type="entry name" value="HTH-TYPE TRANSCRIPTIONAL REGULATOR"/>
    <property type="match status" value="1"/>
</dbReference>
<organism evidence="6 7">
    <name type="scientific">Candidatus Methylobacter favarea</name>
    <dbReference type="NCBI Taxonomy" id="2707345"/>
    <lineage>
        <taxon>Bacteria</taxon>
        <taxon>Pseudomonadati</taxon>
        <taxon>Pseudomonadota</taxon>
        <taxon>Gammaproteobacteria</taxon>
        <taxon>Methylococcales</taxon>
        <taxon>Methylococcaceae</taxon>
        <taxon>Methylobacter</taxon>
    </lineage>
</organism>
<evidence type="ECO:0000256" key="4">
    <source>
        <dbReference type="ARBA" id="ARBA00023163"/>
    </source>
</evidence>
<dbReference type="InterPro" id="IPR036388">
    <property type="entry name" value="WH-like_DNA-bd_sf"/>
</dbReference>
<dbReference type="Gene3D" id="1.10.10.10">
    <property type="entry name" value="Winged helix-like DNA-binding domain superfamily/Winged helix DNA-binding domain"/>
    <property type="match status" value="1"/>
</dbReference>
<comment type="caution">
    <text evidence="6">The sequence shown here is derived from an EMBL/GenBank/DDBJ whole genome shotgun (WGS) entry which is preliminary data.</text>
</comment>
<keyword evidence="3" id="KW-0238">DNA-binding</keyword>
<dbReference type="AlphaFoldDB" id="A0A8S0XI44"/>
<comment type="similarity">
    <text evidence="1">Belongs to the LysR transcriptional regulatory family.</text>
</comment>
<protein>
    <submittedName>
        <fullName evidence="6">RuBisCO operon transcriptional regulator</fullName>
    </submittedName>
</protein>
<dbReference type="GO" id="GO:0003700">
    <property type="term" value="F:DNA-binding transcription factor activity"/>
    <property type="evidence" value="ECO:0007669"/>
    <property type="project" value="InterPro"/>
</dbReference>
<evidence type="ECO:0000256" key="2">
    <source>
        <dbReference type="ARBA" id="ARBA00023015"/>
    </source>
</evidence>
<dbReference type="EMBL" id="CADCXN010000048">
    <property type="protein sequence ID" value="CAA9890323.1"/>
    <property type="molecule type" value="Genomic_DNA"/>
</dbReference>
<gene>
    <name evidence="6" type="primary">rbcR</name>
    <name evidence="6" type="ORF">METHB2_200009</name>
</gene>
<keyword evidence="2" id="KW-0805">Transcription regulation</keyword>
<name>A0A8S0XI44_9GAMM</name>
<sequence length="301" mass="34298">MNVTIRQLQIFEMVARHLSFTRAAAELFLTQPAVSMQIKQFEEIAGLPLFERLGRKIYLTEAGEEMYRLSREITSRLYEAEVIFDEIKWPQGGRLLVSVASTVQYFAIRLLAGFCKEYPKVNINLKVTNHKGLIQLLENNETDIVLMGRPPEGLDLIAEPLMENPLVVIASPCHHLKDQKNIPLDELKNEVFLMREQGSGTRTSAERFFAKNGIRISTNMELNNNGAIKLGVEEGLGLGIVSHHTIDSEVKTGRLIILDAQFFPVVRTWYMVRREGKRLSAVGTAFENFVRKEKLRFVRLP</sequence>
<dbReference type="Gene3D" id="3.40.190.290">
    <property type="match status" value="1"/>
</dbReference>
<dbReference type="InterPro" id="IPR005119">
    <property type="entry name" value="LysR_subst-bd"/>
</dbReference>
<dbReference type="InterPro" id="IPR000847">
    <property type="entry name" value="LysR_HTH_N"/>
</dbReference>
<dbReference type="PANTHER" id="PTHR30126:SF5">
    <property type="entry name" value="HTH-TYPE TRANSCRIPTIONAL ACTIVATOR CMPR"/>
    <property type="match status" value="1"/>
</dbReference>
<dbReference type="PROSITE" id="PS50931">
    <property type="entry name" value="HTH_LYSR"/>
    <property type="match status" value="1"/>
</dbReference>
<proteinExistence type="inferred from homology"/>
<evidence type="ECO:0000313" key="6">
    <source>
        <dbReference type="EMBL" id="CAA9890323.1"/>
    </source>
</evidence>
<evidence type="ECO:0000313" key="7">
    <source>
        <dbReference type="Proteomes" id="UP000494216"/>
    </source>
</evidence>
<dbReference type="InterPro" id="IPR036390">
    <property type="entry name" value="WH_DNA-bd_sf"/>
</dbReference>
<evidence type="ECO:0000256" key="1">
    <source>
        <dbReference type="ARBA" id="ARBA00009437"/>
    </source>
</evidence>
<dbReference type="PRINTS" id="PR00039">
    <property type="entry name" value="HTHLYSR"/>
</dbReference>
<accession>A0A8S0XI44</accession>
<dbReference type="SUPFAM" id="SSF46785">
    <property type="entry name" value="Winged helix' DNA-binding domain"/>
    <property type="match status" value="1"/>
</dbReference>
<dbReference type="CDD" id="cd08419">
    <property type="entry name" value="PBP2_CbbR_RubisCO_like"/>
    <property type="match status" value="1"/>
</dbReference>
<evidence type="ECO:0000259" key="5">
    <source>
        <dbReference type="PROSITE" id="PS50931"/>
    </source>
</evidence>
<dbReference type="GO" id="GO:0000976">
    <property type="term" value="F:transcription cis-regulatory region binding"/>
    <property type="evidence" value="ECO:0007669"/>
    <property type="project" value="TreeGrafter"/>
</dbReference>
<keyword evidence="4" id="KW-0804">Transcription</keyword>